<sequence length="160" mass="18407">MPDQFDDNADWSSLEKNESEEEKQKHVSHHHCRSSPTNSIINVLTTSPFADNGDDAFNESLVSQVSIARTFDNCRRSFSDVTQQLDQFDDNYSDSDDENVILERRRKNRLSAVLENPNITSSCSKQYREKIQNSFSDATVMPDKFDDEWSSSEKNESKNL</sequence>
<accession>A0AC35GF49</accession>
<proteinExistence type="predicted"/>
<evidence type="ECO:0000313" key="2">
    <source>
        <dbReference type="WBParaSite" id="PS1159_v2.g4330.t1"/>
    </source>
</evidence>
<reference evidence="2" key="1">
    <citation type="submission" date="2022-11" db="UniProtKB">
        <authorList>
            <consortium name="WormBaseParasite"/>
        </authorList>
    </citation>
    <scope>IDENTIFICATION</scope>
</reference>
<organism evidence="1 2">
    <name type="scientific">Panagrolaimus sp. PS1159</name>
    <dbReference type="NCBI Taxonomy" id="55785"/>
    <lineage>
        <taxon>Eukaryota</taxon>
        <taxon>Metazoa</taxon>
        <taxon>Ecdysozoa</taxon>
        <taxon>Nematoda</taxon>
        <taxon>Chromadorea</taxon>
        <taxon>Rhabditida</taxon>
        <taxon>Tylenchina</taxon>
        <taxon>Panagrolaimomorpha</taxon>
        <taxon>Panagrolaimoidea</taxon>
        <taxon>Panagrolaimidae</taxon>
        <taxon>Panagrolaimus</taxon>
    </lineage>
</organism>
<dbReference type="WBParaSite" id="PS1159_v2.g4330.t1">
    <property type="protein sequence ID" value="PS1159_v2.g4330.t1"/>
    <property type="gene ID" value="PS1159_v2.g4330"/>
</dbReference>
<protein>
    <submittedName>
        <fullName evidence="2">Uncharacterized protein</fullName>
    </submittedName>
</protein>
<dbReference type="Proteomes" id="UP000887580">
    <property type="component" value="Unplaced"/>
</dbReference>
<evidence type="ECO:0000313" key="1">
    <source>
        <dbReference type="Proteomes" id="UP000887580"/>
    </source>
</evidence>
<name>A0AC35GF49_9BILA</name>